<dbReference type="NCBIfam" id="TIGR01484">
    <property type="entry name" value="HAD-SF-IIB"/>
    <property type="match status" value="1"/>
</dbReference>
<dbReference type="GO" id="GO:0005829">
    <property type="term" value="C:cytosol"/>
    <property type="evidence" value="ECO:0007669"/>
    <property type="project" value="TreeGrafter"/>
</dbReference>
<dbReference type="EMBL" id="WNZW01000011">
    <property type="protein sequence ID" value="MUG47288.1"/>
    <property type="molecule type" value="Genomic_DNA"/>
</dbReference>
<dbReference type="GO" id="GO:0016791">
    <property type="term" value="F:phosphatase activity"/>
    <property type="evidence" value="ECO:0007669"/>
    <property type="project" value="TreeGrafter"/>
</dbReference>
<dbReference type="SFLD" id="SFLDG01140">
    <property type="entry name" value="C2.B:_Phosphomannomutase_and_P"/>
    <property type="match status" value="1"/>
</dbReference>
<comment type="caution">
    <text evidence="1">The sequence shown here is derived from an EMBL/GenBank/DDBJ whole genome shotgun (WGS) entry which is preliminary data.</text>
</comment>
<dbReference type="InterPro" id="IPR036412">
    <property type="entry name" value="HAD-like_sf"/>
</dbReference>
<evidence type="ECO:0000313" key="1">
    <source>
        <dbReference type="EMBL" id="MUG47288.1"/>
    </source>
</evidence>
<dbReference type="AlphaFoldDB" id="A0A7X2Z5B6"/>
<proteinExistence type="predicted"/>
<dbReference type="PROSITE" id="PS01229">
    <property type="entry name" value="COF_2"/>
    <property type="match status" value="1"/>
</dbReference>
<dbReference type="GO" id="GO:0000287">
    <property type="term" value="F:magnesium ion binding"/>
    <property type="evidence" value="ECO:0007669"/>
    <property type="project" value="TreeGrafter"/>
</dbReference>
<dbReference type="SFLD" id="SFLDS00003">
    <property type="entry name" value="Haloacid_Dehalogenase"/>
    <property type="match status" value="1"/>
</dbReference>
<name>A0A7X2Z5B6_9BACL</name>
<dbReference type="OrthoDB" id="9781413at2"/>
<dbReference type="Gene3D" id="3.30.1240.10">
    <property type="match status" value="2"/>
</dbReference>
<evidence type="ECO:0000313" key="2">
    <source>
        <dbReference type="Proteomes" id="UP000447876"/>
    </source>
</evidence>
<organism evidence="1 2">
    <name type="scientific">Paenibacillus woosongensis</name>
    <dbReference type="NCBI Taxonomy" id="307580"/>
    <lineage>
        <taxon>Bacteria</taxon>
        <taxon>Bacillati</taxon>
        <taxon>Bacillota</taxon>
        <taxon>Bacilli</taxon>
        <taxon>Bacillales</taxon>
        <taxon>Paenibacillaceae</taxon>
        <taxon>Paenibacillus</taxon>
    </lineage>
</organism>
<sequence length="266" mass="29858">MVEWRIYRENIASRIGGAVLKYKLLALDMDGTLLNSNHEISPKTEEWLRKAMAAGVHVCLSTGRSYDEAVSYGEQLGLDTPMITVNGSEVWRTPHELYHRELFDYRLIGQMHEIARKKDVYFWAYAVEGLYREDNWDPSLLERNQWLKFGYTTNDDQLRHEINMELQNLSGLEITNSSPYNLEINPEGVNKASGAEMVCKLLGLQMSEVVAIGDSLNDLAAIQAAGLGVAMGNAQIAVKENADVVTASNDDDGIALIIRDYILTEE</sequence>
<dbReference type="Pfam" id="PF08282">
    <property type="entry name" value="Hydrolase_3"/>
    <property type="match status" value="1"/>
</dbReference>
<protein>
    <submittedName>
        <fullName evidence="1">HAD-IIB family hydrolase</fullName>
    </submittedName>
</protein>
<keyword evidence="1" id="KW-0378">Hydrolase</keyword>
<dbReference type="PROSITE" id="PS01228">
    <property type="entry name" value="COF_1"/>
    <property type="match status" value="1"/>
</dbReference>
<dbReference type="InterPro" id="IPR023214">
    <property type="entry name" value="HAD_sf"/>
</dbReference>
<dbReference type="InterPro" id="IPR006379">
    <property type="entry name" value="HAD-SF_hydro_IIB"/>
</dbReference>
<dbReference type="Gene3D" id="3.40.50.1000">
    <property type="entry name" value="HAD superfamily/HAD-like"/>
    <property type="match status" value="2"/>
</dbReference>
<dbReference type="PANTHER" id="PTHR10000">
    <property type="entry name" value="PHOSPHOSERINE PHOSPHATASE"/>
    <property type="match status" value="1"/>
</dbReference>
<reference evidence="1 2" key="1">
    <citation type="submission" date="2019-11" db="EMBL/GenBank/DDBJ databases">
        <title>Draft genome sequences of five Paenibacillus species of dairy origin.</title>
        <authorList>
            <person name="Olajide A.M."/>
            <person name="Chen S."/>
            <person name="Lapointe G."/>
        </authorList>
    </citation>
    <scope>NUCLEOTIDE SEQUENCE [LARGE SCALE GENOMIC DNA]</scope>
    <source>
        <strain evidence="1 2">12CR55</strain>
    </source>
</reference>
<dbReference type="CDD" id="cd07516">
    <property type="entry name" value="HAD_Pase"/>
    <property type="match status" value="1"/>
</dbReference>
<accession>A0A7X2Z5B6</accession>
<dbReference type="SUPFAM" id="SSF56784">
    <property type="entry name" value="HAD-like"/>
    <property type="match status" value="1"/>
</dbReference>
<dbReference type="PANTHER" id="PTHR10000:SF55">
    <property type="entry name" value="5-AMINO-6-(5-PHOSPHO-D-RIBITYLAMINO)URACIL PHOSPHATASE YCSE"/>
    <property type="match status" value="1"/>
</dbReference>
<gene>
    <name evidence="1" type="ORF">GNP95_20265</name>
</gene>
<dbReference type="Proteomes" id="UP000447876">
    <property type="component" value="Unassembled WGS sequence"/>
</dbReference>